<reference evidence="3" key="1">
    <citation type="submission" date="2018-07" db="EMBL/GenBank/DDBJ databases">
        <title>Streptacidiphilus bronchialis DSM 106435 chromosome.</title>
        <authorList>
            <person name="Batra D."/>
            <person name="Gulvik C.A."/>
        </authorList>
    </citation>
    <scope>NUCLEOTIDE SEQUENCE [LARGE SCALE GENOMIC DNA]</scope>
    <source>
        <strain evidence="3">DSM 106435</strain>
    </source>
</reference>
<dbReference type="AlphaFoldDB" id="A0A345SYY0"/>
<dbReference type="EMBL" id="CP031264">
    <property type="protein sequence ID" value="AXI78935.1"/>
    <property type="molecule type" value="Genomic_DNA"/>
</dbReference>
<evidence type="ECO:0000313" key="2">
    <source>
        <dbReference type="EMBL" id="AXI78935.1"/>
    </source>
</evidence>
<feature type="compositionally biased region" description="Pro residues" evidence="1">
    <location>
        <begin position="140"/>
        <end position="159"/>
    </location>
</feature>
<feature type="compositionally biased region" description="Basic residues" evidence="1">
    <location>
        <begin position="126"/>
        <end position="138"/>
    </location>
</feature>
<proteinExistence type="predicted"/>
<sequence>MVRTLGPQLLHGRRRPVDRTLQDVLTAVLTAPQLPPDAFAPALLARVPVDRLQLMADQLRERHGAVRSVQPYRGLWRVQCADGSELLWARLDGTGLLTSLVLGPAALTARHQTAPEPPRPAGRPSPPRRRRRRARRSRSPPQPGPGGPPPSGTPRPLRPPSAGRRCNWPWR</sequence>
<accession>A0A345SYY0</accession>
<feature type="region of interest" description="Disordered" evidence="1">
    <location>
        <begin position="109"/>
        <end position="171"/>
    </location>
</feature>
<dbReference type="Proteomes" id="UP000249340">
    <property type="component" value="Chromosome"/>
</dbReference>
<feature type="compositionally biased region" description="Pro residues" evidence="1">
    <location>
        <begin position="115"/>
        <end position="125"/>
    </location>
</feature>
<gene>
    <name evidence="2" type="ORF">C7M71_017465</name>
</gene>
<name>A0A345SYY0_9ACTN</name>
<protein>
    <submittedName>
        <fullName evidence="2">Uncharacterized protein</fullName>
    </submittedName>
</protein>
<dbReference type="KEGG" id="stri:C7M71_017465"/>
<evidence type="ECO:0000313" key="3">
    <source>
        <dbReference type="Proteomes" id="UP000249340"/>
    </source>
</evidence>
<organism evidence="2 3">
    <name type="scientific">Peterkaempfera bronchialis</name>
    <dbReference type="NCBI Taxonomy" id="2126346"/>
    <lineage>
        <taxon>Bacteria</taxon>
        <taxon>Bacillati</taxon>
        <taxon>Actinomycetota</taxon>
        <taxon>Actinomycetes</taxon>
        <taxon>Kitasatosporales</taxon>
        <taxon>Streptomycetaceae</taxon>
        <taxon>Peterkaempfera</taxon>
    </lineage>
</organism>
<keyword evidence="3" id="KW-1185">Reference proteome</keyword>
<evidence type="ECO:0000256" key="1">
    <source>
        <dbReference type="SAM" id="MobiDB-lite"/>
    </source>
</evidence>
<dbReference type="RefSeq" id="WP_114914412.1">
    <property type="nucleotide sequence ID" value="NZ_CP031264.1"/>
</dbReference>